<evidence type="ECO:0000256" key="1">
    <source>
        <dbReference type="SAM" id="MobiDB-lite"/>
    </source>
</evidence>
<keyword evidence="3" id="KW-1185">Reference proteome</keyword>
<feature type="non-terminal residue" evidence="2">
    <location>
        <position position="67"/>
    </location>
</feature>
<dbReference type="Proteomes" id="UP000838878">
    <property type="component" value="Chromosome 10"/>
</dbReference>
<name>A0A8J9V3K8_9NEOP</name>
<reference evidence="2" key="1">
    <citation type="submission" date="2021-12" db="EMBL/GenBank/DDBJ databases">
        <authorList>
            <person name="Martin H S."/>
        </authorList>
    </citation>
    <scope>NUCLEOTIDE SEQUENCE</scope>
</reference>
<gene>
    <name evidence="2" type="ORF">BINO364_LOCUS1834</name>
</gene>
<evidence type="ECO:0000313" key="3">
    <source>
        <dbReference type="Proteomes" id="UP000838878"/>
    </source>
</evidence>
<dbReference type="AlphaFoldDB" id="A0A8J9V3K8"/>
<evidence type="ECO:0000313" key="2">
    <source>
        <dbReference type="EMBL" id="CAH0714818.1"/>
    </source>
</evidence>
<dbReference type="OrthoDB" id="7372677at2759"/>
<feature type="compositionally biased region" description="Acidic residues" evidence="1">
    <location>
        <begin position="57"/>
        <end position="67"/>
    </location>
</feature>
<proteinExistence type="predicted"/>
<organism evidence="2 3">
    <name type="scientific">Brenthis ino</name>
    <name type="common">lesser marbled fritillary</name>
    <dbReference type="NCBI Taxonomy" id="405034"/>
    <lineage>
        <taxon>Eukaryota</taxon>
        <taxon>Metazoa</taxon>
        <taxon>Ecdysozoa</taxon>
        <taxon>Arthropoda</taxon>
        <taxon>Hexapoda</taxon>
        <taxon>Insecta</taxon>
        <taxon>Pterygota</taxon>
        <taxon>Neoptera</taxon>
        <taxon>Endopterygota</taxon>
        <taxon>Lepidoptera</taxon>
        <taxon>Glossata</taxon>
        <taxon>Ditrysia</taxon>
        <taxon>Papilionoidea</taxon>
        <taxon>Nymphalidae</taxon>
        <taxon>Heliconiinae</taxon>
        <taxon>Argynnini</taxon>
        <taxon>Brenthis</taxon>
    </lineage>
</organism>
<protein>
    <submittedName>
        <fullName evidence="2">Uncharacterized protein</fullName>
    </submittedName>
</protein>
<accession>A0A8J9V3K8</accession>
<sequence length="67" mass="7757">MPAPEENVDTKTVQPQEQAMREITQTDHLNKKLLTSLFKRLDEGGNSLLETMLEPDNNSEENDEWQE</sequence>
<dbReference type="EMBL" id="OV170230">
    <property type="protein sequence ID" value="CAH0714818.1"/>
    <property type="molecule type" value="Genomic_DNA"/>
</dbReference>
<feature type="region of interest" description="Disordered" evidence="1">
    <location>
        <begin position="48"/>
        <end position="67"/>
    </location>
</feature>